<evidence type="ECO:0000256" key="2">
    <source>
        <dbReference type="SAM" id="MobiDB-lite"/>
    </source>
</evidence>
<gene>
    <name evidence="4" type="ORF">DV733_08485</name>
</gene>
<reference evidence="4 5" key="1">
    <citation type="journal article" date="2019" name="Nat. Commun.">
        <title>A new type of DNA phosphorothioation-based antiviral system in archaea.</title>
        <authorList>
            <person name="Xiong L."/>
            <person name="Liu S."/>
            <person name="Chen S."/>
            <person name="Xiao Y."/>
            <person name="Zhu B."/>
            <person name="Gao Y."/>
            <person name="Zhang Y."/>
            <person name="Chen B."/>
            <person name="Luo J."/>
            <person name="Deng Z."/>
            <person name="Chen X."/>
            <person name="Wang L."/>
            <person name="Chen S."/>
        </authorList>
    </citation>
    <scope>NUCLEOTIDE SEQUENCE [LARGE SCALE GENOMIC DNA]</scope>
    <source>
        <strain evidence="4 5">CBA1105</strain>
    </source>
</reference>
<evidence type="ECO:0000313" key="5">
    <source>
        <dbReference type="Proteomes" id="UP000296706"/>
    </source>
</evidence>
<evidence type="ECO:0000313" key="4">
    <source>
        <dbReference type="EMBL" id="QCC51281.1"/>
    </source>
</evidence>
<dbReference type="PANTHER" id="PTHR43000">
    <property type="entry name" value="DTDP-D-GLUCOSE 4,6-DEHYDRATASE-RELATED"/>
    <property type="match status" value="1"/>
</dbReference>
<dbReference type="Pfam" id="PF01370">
    <property type="entry name" value="Epimerase"/>
    <property type="match status" value="1"/>
</dbReference>
<dbReference type="Gene3D" id="3.40.50.720">
    <property type="entry name" value="NAD(P)-binding Rossmann-like Domain"/>
    <property type="match status" value="1"/>
</dbReference>
<protein>
    <submittedName>
        <fullName evidence="4">NAD-dependent epimerase/dehydratase family protein</fullName>
    </submittedName>
</protein>
<dbReference type="GeneID" id="39847894"/>
<proteinExistence type="inferred from homology"/>
<dbReference type="EMBL" id="CP031310">
    <property type="protein sequence ID" value="QCC51281.1"/>
    <property type="molecule type" value="Genomic_DNA"/>
</dbReference>
<evidence type="ECO:0000256" key="1">
    <source>
        <dbReference type="ARBA" id="ARBA00007637"/>
    </source>
</evidence>
<feature type="compositionally biased region" description="Basic and acidic residues" evidence="2">
    <location>
        <begin position="308"/>
        <end position="330"/>
    </location>
</feature>
<feature type="region of interest" description="Disordered" evidence="2">
    <location>
        <begin position="308"/>
        <end position="333"/>
    </location>
</feature>
<name>A0A4D6HCM1_9EURY</name>
<accession>A0A4D6HCM1</accession>
<keyword evidence="5" id="KW-1185">Reference proteome</keyword>
<dbReference type="InterPro" id="IPR036291">
    <property type="entry name" value="NAD(P)-bd_dom_sf"/>
</dbReference>
<dbReference type="STRING" id="1457250.GCA_000755225_01204"/>
<dbReference type="AlphaFoldDB" id="A0A4D6HCM1"/>
<organism evidence="4 5">
    <name type="scientific">Halapricum salinum</name>
    <dbReference type="NCBI Taxonomy" id="1457250"/>
    <lineage>
        <taxon>Archaea</taxon>
        <taxon>Methanobacteriati</taxon>
        <taxon>Methanobacteriota</taxon>
        <taxon>Stenosarchaea group</taxon>
        <taxon>Halobacteria</taxon>
        <taxon>Halobacteriales</taxon>
        <taxon>Haloarculaceae</taxon>
        <taxon>Halapricum</taxon>
    </lineage>
</organism>
<dbReference type="RefSeq" id="WP_049995110.1">
    <property type="nucleotide sequence ID" value="NZ_CP031310.1"/>
</dbReference>
<dbReference type="OrthoDB" id="4907at2157"/>
<sequence length="357" mass="39154">MHVLLIGGTGLISTAVTRQLVAAGHDVTVCNRGESDAQIPDSVEHVRADRFGDDFPSKIAPVHADVVIDMLCFSESDAQLAIDAFEGKVEQYVMTSTIDVYRRPVDSNPVAETAPRHPPTSDYGANKAAAEDAIMAAHDRGAFAATILRPWTTYGPHGDGNLCHTFGVDTTYLRRIRDGEPIVVHGDGTGLWGPCHRRDVASTYVGAVGNRAAYGEVYNVTAEAVPTWNEYYRVLARALDAPDPDLVHIPTDVLLDVAPDRTGFLADHGRYSTTFDTSKARRDLDFEQTIELERGVREVVDYLEERDAITSEDDRRESSGNVNGEERPVSSEDDQFVGSLIAAWRDQTSEFVDVFEA</sequence>
<comment type="similarity">
    <text evidence="1">Belongs to the NAD(P)-dependent epimerase/dehydratase family.</text>
</comment>
<feature type="domain" description="NAD-dependent epimerase/dehydratase" evidence="3">
    <location>
        <begin position="3"/>
        <end position="220"/>
    </location>
</feature>
<dbReference type="KEGG" id="hsn:DV733_08485"/>
<evidence type="ECO:0000259" key="3">
    <source>
        <dbReference type="Pfam" id="PF01370"/>
    </source>
</evidence>
<dbReference type="Proteomes" id="UP000296706">
    <property type="component" value="Chromosome"/>
</dbReference>
<dbReference type="SUPFAM" id="SSF51735">
    <property type="entry name" value="NAD(P)-binding Rossmann-fold domains"/>
    <property type="match status" value="1"/>
</dbReference>
<dbReference type="InterPro" id="IPR001509">
    <property type="entry name" value="Epimerase_deHydtase"/>
</dbReference>